<gene>
    <name evidence="1" type="ORF">RchiOBHm_Chr1g0331651</name>
</gene>
<dbReference type="Proteomes" id="UP000238479">
    <property type="component" value="Chromosome 1"/>
</dbReference>
<organism evidence="1 2">
    <name type="scientific">Rosa chinensis</name>
    <name type="common">China rose</name>
    <dbReference type="NCBI Taxonomy" id="74649"/>
    <lineage>
        <taxon>Eukaryota</taxon>
        <taxon>Viridiplantae</taxon>
        <taxon>Streptophyta</taxon>
        <taxon>Embryophyta</taxon>
        <taxon>Tracheophyta</taxon>
        <taxon>Spermatophyta</taxon>
        <taxon>Magnoliopsida</taxon>
        <taxon>eudicotyledons</taxon>
        <taxon>Gunneridae</taxon>
        <taxon>Pentapetalae</taxon>
        <taxon>rosids</taxon>
        <taxon>fabids</taxon>
        <taxon>Rosales</taxon>
        <taxon>Rosaceae</taxon>
        <taxon>Rosoideae</taxon>
        <taxon>Rosoideae incertae sedis</taxon>
        <taxon>Rosa</taxon>
    </lineage>
</organism>
<comment type="caution">
    <text evidence="1">The sequence shown here is derived from an EMBL/GenBank/DDBJ whole genome shotgun (WGS) entry which is preliminary data.</text>
</comment>
<reference evidence="1 2" key="1">
    <citation type="journal article" date="2018" name="Nat. Genet.">
        <title>The Rosa genome provides new insights in the design of modern roses.</title>
        <authorList>
            <person name="Bendahmane M."/>
        </authorList>
    </citation>
    <scope>NUCLEOTIDE SEQUENCE [LARGE SCALE GENOMIC DNA]</scope>
    <source>
        <strain evidence="2">cv. Old Blush</strain>
    </source>
</reference>
<evidence type="ECO:0000313" key="1">
    <source>
        <dbReference type="EMBL" id="PRQ56066.1"/>
    </source>
</evidence>
<dbReference type="AlphaFoldDB" id="A0A2P6SBL9"/>
<evidence type="ECO:0000313" key="2">
    <source>
        <dbReference type="Proteomes" id="UP000238479"/>
    </source>
</evidence>
<sequence length="43" mass="4946">MAKKKAAVIEEENAMCICYYMKNAYSNVTYLTEHNQGVKDRSV</sequence>
<proteinExistence type="predicted"/>
<dbReference type="Gramene" id="PRQ56066">
    <property type="protein sequence ID" value="PRQ56066"/>
    <property type="gene ID" value="RchiOBHm_Chr1g0331651"/>
</dbReference>
<dbReference type="EMBL" id="PDCK01000039">
    <property type="protein sequence ID" value="PRQ56066.1"/>
    <property type="molecule type" value="Genomic_DNA"/>
</dbReference>
<accession>A0A2P6SBL9</accession>
<protein>
    <submittedName>
        <fullName evidence="1">Uncharacterized protein</fullName>
    </submittedName>
</protein>
<name>A0A2P6SBL9_ROSCH</name>
<keyword evidence="2" id="KW-1185">Reference proteome</keyword>